<dbReference type="CDD" id="cd00209">
    <property type="entry name" value="DHFR"/>
    <property type="match status" value="1"/>
</dbReference>
<keyword evidence="5 8" id="KW-0521">NADP</keyword>
<evidence type="ECO:0000313" key="11">
    <source>
        <dbReference type="EMBL" id="MBB3985281.1"/>
    </source>
</evidence>
<dbReference type="InterPro" id="IPR017925">
    <property type="entry name" value="DHFR_CS"/>
</dbReference>
<dbReference type="Gene3D" id="3.40.430.10">
    <property type="entry name" value="Dihydrofolate Reductase, subunit A"/>
    <property type="match status" value="1"/>
</dbReference>
<accession>A0A7W6DL78</accession>
<gene>
    <name evidence="11" type="ORF">GGQ68_001610</name>
</gene>
<keyword evidence="6 8" id="KW-0560">Oxidoreductase</keyword>
<dbReference type="InterPro" id="IPR012259">
    <property type="entry name" value="DHFR"/>
</dbReference>
<evidence type="ECO:0000256" key="9">
    <source>
        <dbReference type="RuleBase" id="RU004474"/>
    </source>
</evidence>
<dbReference type="Proteomes" id="UP000541426">
    <property type="component" value="Unassembled WGS sequence"/>
</dbReference>
<dbReference type="PROSITE" id="PS51330">
    <property type="entry name" value="DHFR_2"/>
    <property type="match status" value="1"/>
</dbReference>
<protein>
    <recommendedName>
        <fullName evidence="3 8">Dihydrofolate reductase</fullName>
        <ecNumber evidence="3 8">1.5.1.3</ecNumber>
    </recommendedName>
</protein>
<dbReference type="PROSITE" id="PS00075">
    <property type="entry name" value="DHFR_1"/>
    <property type="match status" value="1"/>
</dbReference>
<evidence type="ECO:0000256" key="7">
    <source>
        <dbReference type="ARBA" id="ARBA00025067"/>
    </source>
</evidence>
<dbReference type="InterPro" id="IPR001796">
    <property type="entry name" value="DHFR_dom"/>
</dbReference>
<evidence type="ECO:0000256" key="1">
    <source>
        <dbReference type="ARBA" id="ARBA00004903"/>
    </source>
</evidence>
<dbReference type="Pfam" id="PF00186">
    <property type="entry name" value="DHFR_1"/>
    <property type="match status" value="1"/>
</dbReference>
<dbReference type="RefSeq" id="WP_183964679.1">
    <property type="nucleotide sequence ID" value="NZ_BAABBZ010000059.1"/>
</dbReference>
<dbReference type="UniPathway" id="UPA00077">
    <property type="reaction ID" value="UER00158"/>
</dbReference>
<reference evidence="11 12" key="1">
    <citation type="submission" date="2020-08" db="EMBL/GenBank/DDBJ databases">
        <title>Genomic Encyclopedia of Type Strains, Phase IV (KMG-IV): sequencing the most valuable type-strain genomes for metagenomic binning, comparative biology and taxonomic classification.</title>
        <authorList>
            <person name="Goeker M."/>
        </authorList>
    </citation>
    <scope>NUCLEOTIDE SEQUENCE [LARGE SCALE GENOMIC DNA]</scope>
    <source>
        <strain evidence="11 12">DSM 102235</strain>
    </source>
</reference>
<proteinExistence type="inferred from homology"/>
<evidence type="ECO:0000313" key="12">
    <source>
        <dbReference type="Proteomes" id="UP000541426"/>
    </source>
</evidence>
<evidence type="ECO:0000256" key="6">
    <source>
        <dbReference type="ARBA" id="ARBA00023002"/>
    </source>
</evidence>
<comment type="pathway">
    <text evidence="1 8">Cofactor biosynthesis; tetrahydrofolate biosynthesis; 5,6,7,8-tetrahydrofolate from 7,8-dihydrofolate: step 1/1.</text>
</comment>
<sequence length="158" mass="17646">MITLIAAHDHNRAIGRDGDIPWHIPQDLALFKRETLGGAIIMGRKTWDSLPFKPLKDRLNIVVSRDMSLNEHVVTSVEAAIALAYAEGYFRIYGIGGQGIYEEMLPLADRLLLTQVDTTVTGADTWFPHKGQGWTELGRNNLTDGTPSAIAYEMIKRR</sequence>
<evidence type="ECO:0000256" key="4">
    <source>
        <dbReference type="ARBA" id="ARBA00022563"/>
    </source>
</evidence>
<dbReference type="GO" id="GO:0050661">
    <property type="term" value="F:NADP binding"/>
    <property type="evidence" value="ECO:0007669"/>
    <property type="project" value="InterPro"/>
</dbReference>
<comment type="catalytic activity">
    <reaction evidence="8">
        <text>(6S)-5,6,7,8-tetrahydrofolate + NADP(+) = 7,8-dihydrofolate + NADPH + H(+)</text>
        <dbReference type="Rhea" id="RHEA:15009"/>
        <dbReference type="ChEBI" id="CHEBI:15378"/>
        <dbReference type="ChEBI" id="CHEBI:57451"/>
        <dbReference type="ChEBI" id="CHEBI:57453"/>
        <dbReference type="ChEBI" id="CHEBI:57783"/>
        <dbReference type="ChEBI" id="CHEBI:58349"/>
        <dbReference type="EC" id="1.5.1.3"/>
    </reaction>
</comment>
<comment type="caution">
    <text evidence="11">The sequence shown here is derived from an EMBL/GenBank/DDBJ whole genome shotgun (WGS) entry which is preliminary data.</text>
</comment>
<keyword evidence="12" id="KW-1185">Reference proteome</keyword>
<evidence type="ECO:0000256" key="2">
    <source>
        <dbReference type="ARBA" id="ARBA00009539"/>
    </source>
</evidence>
<dbReference type="EC" id="1.5.1.3" evidence="3 8"/>
<comment type="function">
    <text evidence="7 8">Key enzyme in folate metabolism. Catalyzes an essential reaction for de novo glycine and purine synthesis, and for DNA precursor synthesis.</text>
</comment>
<dbReference type="GO" id="GO:0046655">
    <property type="term" value="P:folic acid metabolic process"/>
    <property type="evidence" value="ECO:0007669"/>
    <property type="project" value="TreeGrafter"/>
</dbReference>
<name>A0A7W6DL78_9RHOB</name>
<dbReference type="EMBL" id="JACIEJ010000003">
    <property type="protein sequence ID" value="MBB3985281.1"/>
    <property type="molecule type" value="Genomic_DNA"/>
</dbReference>
<dbReference type="SUPFAM" id="SSF53597">
    <property type="entry name" value="Dihydrofolate reductase-like"/>
    <property type="match status" value="1"/>
</dbReference>
<evidence type="ECO:0000256" key="8">
    <source>
        <dbReference type="PIRNR" id="PIRNR000194"/>
    </source>
</evidence>
<dbReference type="PRINTS" id="PR00070">
    <property type="entry name" value="DHFR"/>
</dbReference>
<evidence type="ECO:0000259" key="10">
    <source>
        <dbReference type="PROSITE" id="PS51330"/>
    </source>
</evidence>
<dbReference type="GO" id="GO:0006730">
    <property type="term" value="P:one-carbon metabolic process"/>
    <property type="evidence" value="ECO:0007669"/>
    <property type="project" value="UniProtKB-KW"/>
</dbReference>
<evidence type="ECO:0000256" key="5">
    <source>
        <dbReference type="ARBA" id="ARBA00022857"/>
    </source>
</evidence>
<organism evidence="11 12">
    <name type="scientific">Sagittula marina</name>
    <dbReference type="NCBI Taxonomy" id="943940"/>
    <lineage>
        <taxon>Bacteria</taxon>
        <taxon>Pseudomonadati</taxon>
        <taxon>Pseudomonadota</taxon>
        <taxon>Alphaproteobacteria</taxon>
        <taxon>Rhodobacterales</taxon>
        <taxon>Roseobacteraceae</taxon>
        <taxon>Sagittula</taxon>
    </lineage>
</organism>
<feature type="domain" description="DHFR" evidence="10">
    <location>
        <begin position="1"/>
        <end position="158"/>
    </location>
</feature>
<dbReference type="PIRSF" id="PIRSF000194">
    <property type="entry name" value="DHFR"/>
    <property type="match status" value="1"/>
</dbReference>
<evidence type="ECO:0000256" key="3">
    <source>
        <dbReference type="ARBA" id="ARBA00012856"/>
    </source>
</evidence>
<dbReference type="GO" id="GO:0046654">
    <property type="term" value="P:tetrahydrofolate biosynthetic process"/>
    <property type="evidence" value="ECO:0007669"/>
    <property type="project" value="UniProtKB-UniPathway"/>
</dbReference>
<keyword evidence="4 8" id="KW-0554">One-carbon metabolism</keyword>
<dbReference type="PANTHER" id="PTHR48069:SF3">
    <property type="entry name" value="DIHYDROFOLATE REDUCTASE"/>
    <property type="match status" value="1"/>
</dbReference>
<comment type="similarity">
    <text evidence="2 8 9">Belongs to the dihydrofolate reductase family.</text>
</comment>
<dbReference type="AlphaFoldDB" id="A0A7W6DL78"/>
<dbReference type="GO" id="GO:0046452">
    <property type="term" value="P:dihydrofolate metabolic process"/>
    <property type="evidence" value="ECO:0007669"/>
    <property type="project" value="TreeGrafter"/>
</dbReference>
<dbReference type="PANTHER" id="PTHR48069">
    <property type="entry name" value="DIHYDROFOLATE REDUCTASE"/>
    <property type="match status" value="1"/>
</dbReference>
<dbReference type="GO" id="GO:0004146">
    <property type="term" value="F:dihydrofolate reductase activity"/>
    <property type="evidence" value="ECO:0007669"/>
    <property type="project" value="UniProtKB-EC"/>
</dbReference>
<dbReference type="InterPro" id="IPR024072">
    <property type="entry name" value="DHFR-like_dom_sf"/>
</dbReference>